<organism evidence="1 2">
    <name type="scientific">Eufriesea mexicana</name>
    <dbReference type="NCBI Taxonomy" id="516756"/>
    <lineage>
        <taxon>Eukaryota</taxon>
        <taxon>Metazoa</taxon>
        <taxon>Ecdysozoa</taxon>
        <taxon>Arthropoda</taxon>
        <taxon>Hexapoda</taxon>
        <taxon>Insecta</taxon>
        <taxon>Pterygota</taxon>
        <taxon>Neoptera</taxon>
        <taxon>Endopterygota</taxon>
        <taxon>Hymenoptera</taxon>
        <taxon>Apocrita</taxon>
        <taxon>Aculeata</taxon>
        <taxon>Apoidea</taxon>
        <taxon>Anthophila</taxon>
        <taxon>Apidae</taxon>
        <taxon>Eufriesea</taxon>
    </lineage>
</organism>
<accession>A0A310SMF2</accession>
<evidence type="ECO:0000313" key="2">
    <source>
        <dbReference type="Proteomes" id="UP000250275"/>
    </source>
</evidence>
<dbReference type="AlphaFoldDB" id="A0A310SMF2"/>
<dbReference type="EMBL" id="KQ759878">
    <property type="protein sequence ID" value="OAD62249.1"/>
    <property type="molecule type" value="Genomic_DNA"/>
</dbReference>
<gene>
    <name evidence="1" type="ORF">WN48_06987</name>
</gene>
<protein>
    <submittedName>
        <fullName evidence="1">Uncharacterized protein</fullName>
    </submittedName>
</protein>
<evidence type="ECO:0000313" key="1">
    <source>
        <dbReference type="EMBL" id="OAD62249.1"/>
    </source>
</evidence>
<sequence length="86" mass="9967">MQITKHERVQIALPPIVSFKSLPVNYMPYVNKSASTGTVTVALKVRNIRMHLLGRRLWKTMRYKLSDWLQPRGLEYADAAGFFFVI</sequence>
<reference evidence="1 2" key="1">
    <citation type="submission" date="2015-07" db="EMBL/GenBank/DDBJ databases">
        <title>The genome of Eufriesea mexicana.</title>
        <authorList>
            <person name="Pan H."/>
            <person name="Kapheim K."/>
        </authorList>
    </citation>
    <scope>NUCLEOTIDE SEQUENCE [LARGE SCALE GENOMIC DNA]</scope>
    <source>
        <strain evidence="1">0111107269</strain>
        <tissue evidence="1">Whole body</tissue>
    </source>
</reference>
<proteinExistence type="predicted"/>
<dbReference type="Proteomes" id="UP000250275">
    <property type="component" value="Unassembled WGS sequence"/>
</dbReference>
<name>A0A310SMF2_9HYME</name>
<keyword evidence="2" id="KW-1185">Reference proteome</keyword>